<feature type="compositionally biased region" description="Polar residues" evidence="2">
    <location>
        <begin position="93"/>
        <end position="112"/>
    </location>
</feature>
<dbReference type="SUPFAM" id="SSF53474">
    <property type="entry name" value="alpha/beta-Hydrolases"/>
    <property type="match status" value="1"/>
</dbReference>
<evidence type="ECO:0000256" key="1">
    <source>
        <dbReference type="ARBA" id="ARBA00023180"/>
    </source>
</evidence>
<keyword evidence="3" id="KW-0812">Transmembrane</keyword>
<dbReference type="EMBL" id="JAXCGZ010007571">
    <property type="protein sequence ID" value="KAK7079159.1"/>
    <property type="molecule type" value="Genomic_DNA"/>
</dbReference>
<keyword evidence="6" id="KW-1185">Reference proteome</keyword>
<evidence type="ECO:0000256" key="3">
    <source>
        <dbReference type="SAM" id="Phobius"/>
    </source>
</evidence>
<keyword evidence="3" id="KW-0472">Membrane</keyword>
<dbReference type="InterPro" id="IPR029058">
    <property type="entry name" value="AB_hydrolase_fold"/>
</dbReference>
<dbReference type="InterPro" id="IPR002018">
    <property type="entry name" value="CarbesteraseB"/>
</dbReference>
<evidence type="ECO:0000313" key="5">
    <source>
        <dbReference type="EMBL" id="KAK7079159.1"/>
    </source>
</evidence>
<accession>A0AAN8XIX8</accession>
<comment type="caution">
    <text evidence="5">The sequence shown here is derived from an EMBL/GenBank/DDBJ whole genome shotgun (WGS) entry which is preliminary data.</text>
</comment>
<keyword evidence="1" id="KW-0325">Glycoprotein</keyword>
<protein>
    <recommendedName>
        <fullName evidence="4">Carboxylesterase type B domain-containing protein</fullName>
    </recommendedName>
</protein>
<organism evidence="5 6">
    <name type="scientific">Halocaridina rubra</name>
    <name type="common">Hawaiian red shrimp</name>
    <dbReference type="NCBI Taxonomy" id="373956"/>
    <lineage>
        <taxon>Eukaryota</taxon>
        <taxon>Metazoa</taxon>
        <taxon>Ecdysozoa</taxon>
        <taxon>Arthropoda</taxon>
        <taxon>Crustacea</taxon>
        <taxon>Multicrustacea</taxon>
        <taxon>Malacostraca</taxon>
        <taxon>Eumalacostraca</taxon>
        <taxon>Eucarida</taxon>
        <taxon>Decapoda</taxon>
        <taxon>Pleocyemata</taxon>
        <taxon>Caridea</taxon>
        <taxon>Atyoidea</taxon>
        <taxon>Atyidae</taxon>
        <taxon>Halocaridina</taxon>
    </lineage>
</organism>
<reference evidence="5 6" key="1">
    <citation type="submission" date="2023-11" db="EMBL/GenBank/DDBJ databases">
        <title>Halocaridina rubra genome assembly.</title>
        <authorList>
            <person name="Smith C."/>
        </authorList>
    </citation>
    <scope>NUCLEOTIDE SEQUENCE [LARGE SCALE GENOMIC DNA]</scope>
    <source>
        <strain evidence="5">EP-1</strain>
        <tissue evidence="5">Whole</tissue>
    </source>
</reference>
<dbReference type="AlphaFoldDB" id="A0AAN8XIX8"/>
<evidence type="ECO:0000313" key="6">
    <source>
        <dbReference type="Proteomes" id="UP001381693"/>
    </source>
</evidence>
<gene>
    <name evidence="5" type="ORF">SK128_021591</name>
</gene>
<evidence type="ECO:0000259" key="4">
    <source>
        <dbReference type="Pfam" id="PF00135"/>
    </source>
</evidence>
<dbReference type="Proteomes" id="UP001381693">
    <property type="component" value="Unassembled WGS sequence"/>
</dbReference>
<dbReference type="Pfam" id="PF00135">
    <property type="entry name" value="COesterase"/>
    <property type="match status" value="1"/>
</dbReference>
<feature type="region of interest" description="Disordered" evidence="2">
    <location>
        <begin position="93"/>
        <end position="115"/>
    </location>
</feature>
<evidence type="ECO:0000256" key="2">
    <source>
        <dbReference type="SAM" id="MobiDB-lite"/>
    </source>
</evidence>
<feature type="transmembrane region" description="Helical" evidence="3">
    <location>
        <begin position="126"/>
        <end position="150"/>
    </location>
</feature>
<feature type="domain" description="Carboxylesterase type B" evidence="4">
    <location>
        <begin position="2"/>
        <end position="77"/>
    </location>
</feature>
<dbReference type="Gene3D" id="3.40.50.1820">
    <property type="entry name" value="alpha/beta hydrolase"/>
    <property type="match status" value="1"/>
</dbReference>
<name>A0AAN8XIX8_HALRR</name>
<keyword evidence="3" id="KW-1133">Transmembrane helix</keyword>
<sequence>MDELLYLFPMPSQLEGQQRIVMDRMTTLWTNFVKYGDPTPDEDKTSWQSLGIPKWEPLTVLNHTYMLIEAECTPMQEYPERWHIVLEESKGNQTTTVATENTLPPESTTRGPSQEDFEQLEQERKAFMISMIVFIVCTVILGIGCTVLFFKSR</sequence>
<proteinExistence type="predicted"/>